<dbReference type="EMBL" id="JARAKH010000030">
    <property type="protein sequence ID" value="KAK8387077.1"/>
    <property type="molecule type" value="Genomic_DNA"/>
</dbReference>
<comment type="caution">
    <text evidence="3">The sequence shown here is derived from an EMBL/GenBank/DDBJ whole genome shotgun (WGS) entry which is preliminary data.</text>
</comment>
<feature type="region of interest" description="Disordered" evidence="1">
    <location>
        <begin position="252"/>
        <end position="367"/>
    </location>
</feature>
<evidence type="ECO:0000313" key="4">
    <source>
        <dbReference type="Proteomes" id="UP001487740"/>
    </source>
</evidence>
<dbReference type="AlphaFoldDB" id="A0AAW0TKW6"/>
<evidence type="ECO:0000256" key="1">
    <source>
        <dbReference type="SAM" id="MobiDB-lite"/>
    </source>
</evidence>
<reference evidence="3 4" key="1">
    <citation type="submission" date="2023-03" db="EMBL/GenBank/DDBJ databases">
        <title>High-quality genome of Scylla paramamosain provides insights in environmental adaptation.</title>
        <authorList>
            <person name="Zhang L."/>
        </authorList>
    </citation>
    <scope>NUCLEOTIDE SEQUENCE [LARGE SCALE GENOMIC DNA]</scope>
    <source>
        <strain evidence="3">LZ_2023a</strain>
        <tissue evidence="3">Muscle</tissue>
    </source>
</reference>
<gene>
    <name evidence="3" type="ORF">O3P69_018023</name>
</gene>
<evidence type="ECO:0000256" key="2">
    <source>
        <dbReference type="SAM" id="SignalP"/>
    </source>
</evidence>
<accession>A0AAW0TKW6</accession>
<evidence type="ECO:0000313" key="3">
    <source>
        <dbReference type="EMBL" id="KAK8387077.1"/>
    </source>
</evidence>
<dbReference type="Proteomes" id="UP001487740">
    <property type="component" value="Unassembled WGS sequence"/>
</dbReference>
<feature type="compositionally biased region" description="Polar residues" evidence="1">
    <location>
        <begin position="336"/>
        <end position="345"/>
    </location>
</feature>
<feature type="compositionally biased region" description="Basic and acidic residues" evidence="1">
    <location>
        <begin position="347"/>
        <end position="362"/>
    </location>
</feature>
<feature type="compositionally biased region" description="Basic and acidic residues" evidence="1">
    <location>
        <begin position="290"/>
        <end position="313"/>
    </location>
</feature>
<feature type="region of interest" description="Disordered" evidence="1">
    <location>
        <begin position="588"/>
        <end position="633"/>
    </location>
</feature>
<organism evidence="3 4">
    <name type="scientific">Scylla paramamosain</name>
    <name type="common">Mud crab</name>
    <dbReference type="NCBI Taxonomy" id="85552"/>
    <lineage>
        <taxon>Eukaryota</taxon>
        <taxon>Metazoa</taxon>
        <taxon>Ecdysozoa</taxon>
        <taxon>Arthropoda</taxon>
        <taxon>Crustacea</taxon>
        <taxon>Multicrustacea</taxon>
        <taxon>Malacostraca</taxon>
        <taxon>Eumalacostraca</taxon>
        <taxon>Eucarida</taxon>
        <taxon>Decapoda</taxon>
        <taxon>Pleocyemata</taxon>
        <taxon>Brachyura</taxon>
        <taxon>Eubrachyura</taxon>
        <taxon>Portunoidea</taxon>
        <taxon>Portunidae</taxon>
        <taxon>Portuninae</taxon>
        <taxon>Scylla</taxon>
    </lineage>
</organism>
<feature type="signal peptide" evidence="2">
    <location>
        <begin position="1"/>
        <end position="18"/>
    </location>
</feature>
<feature type="compositionally biased region" description="Basic and acidic residues" evidence="1">
    <location>
        <begin position="264"/>
        <end position="282"/>
    </location>
</feature>
<proteinExistence type="predicted"/>
<feature type="region of interest" description="Disordered" evidence="1">
    <location>
        <begin position="713"/>
        <end position="743"/>
    </location>
</feature>
<name>A0AAW0TKW6_SCYPA</name>
<feature type="compositionally biased region" description="Polar residues" evidence="1">
    <location>
        <begin position="588"/>
        <end position="599"/>
    </location>
</feature>
<protein>
    <submittedName>
        <fullName evidence="3">Uncharacterized protein</fullName>
    </submittedName>
</protein>
<keyword evidence="2" id="KW-0732">Signal</keyword>
<feature type="chain" id="PRO_5043788385" evidence="2">
    <location>
        <begin position="19"/>
        <end position="875"/>
    </location>
</feature>
<keyword evidence="4" id="KW-1185">Reference proteome</keyword>
<feature type="region of interest" description="Disordered" evidence="1">
    <location>
        <begin position="20"/>
        <end position="54"/>
    </location>
</feature>
<sequence length="875" mass="97645">MSLVNLLVPWVVFTLVCSVSSPPPSRSQGASSVHSEERTGGTAGGTDDATPRYVTGSDLLGCDGGSSVTRLNLTGERLLQAVPSITSRGLHLLGVLQKYRSDTAKVRSQPLSNTTDLNLTTTKSVHDSFSVDLPPLLDIDTATQHRQHHVSRRHYEHQGSEQHQYYQGEQGMYHHYPMVKCKHSYSGIFSFLAFCILSLDLTSNIMKSINISINIGAAVPYYGYYPPLPYDYYYFGRSLVDRVVEGLGSVLHPPKPNPISLPEHTSETSKDEDSWTEGHTEAPSHSFPFLHERNRREETAISNSKREFQHDDEIASTSKDAINKKISTDIPKLHSRSSYDTTQEDSNGEKRQAVHIGERQQDEVISSSPEDLVGIEPLWPTYQEALDMLLMEEEWVDELFLGKWFRVVLKALRPHLDAARQAAHNGMTGNQQRIKNLEKQDWRVLVRDPSFREFLKKEILRSGGPAYAQYDAIIDEAAEAAERLQKQSGGDLHKITEEVVAEAEVRGLRQERAAALRHLYDVVTQRAKGQVHDKGFNGEQSERESSRRYSYVPHNNYYYAPLSTIPMNDMVEIFNALNPGYNVDASSFNDRSSYNQQPKPSGYGQAPPSYKPPPVIEPRRPRHLSPSSPHAQQIKGRKFITAFDVWRDAYPLGSIFDSPHETGEEPPSQDHLSGLSVAPVLETAKDSESEDNSNWHRLQEIVEAEIRKYLNAEEKTPKITTDTHVEGSRQERSKQWKDKGHGDVPNEHYESFILPGNKVSLQRWCTSGFECQGAAVRAAFQVMRGHMLALAETRTDCVLWLLCDAAARASAEGAVGAMAATLASGLASQFPEAVGGVDMRALLTARNVGLRTADCSSFQASGCHVAGFNPSRRDH</sequence>